<evidence type="ECO:0000313" key="3">
    <source>
        <dbReference type="EMBL" id="MDN3707416.1"/>
    </source>
</evidence>
<keyword evidence="4" id="KW-1185">Reference proteome</keyword>
<feature type="compositionally biased region" description="Basic and acidic residues" evidence="1">
    <location>
        <begin position="96"/>
        <end position="106"/>
    </location>
</feature>
<dbReference type="EMBL" id="JAUFQU010000001">
    <property type="protein sequence ID" value="MDN3707416.1"/>
    <property type="molecule type" value="Genomic_DNA"/>
</dbReference>
<evidence type="ECO:0000256" key="2">
    <source>
        <dbReference type="SAM" id="SignalP"/>
    </source>
</evidence>
<protein>
    <recommendedName>
        <fullName evidence="5">DUF4890 domain-containing protein</fullName>
    </recommendedName>
</protein>
<organism evidence="3 4">
    <name type="scientific">Paenimyroides ceti</name>
    <dbReference type="NCBI Taxonomy" id="395087"/>
    <lineage>
        <taxon>Bacteria</taxon>
        <taxon>Pseudomonadati</taxon>
        <taxon>Bacteroidota</taxon>
        <taxon>Flavobacteriia</taxon>
        <taxon>Flavobacteriales</taxon>
        <taxon>Flavobacteriaceae</taxon>
        <taxon>Paenimyroides</taxon>
    </lineage>
</organism>
<evidence type="ECO:0000313" key="4">
    <source>
        <dbReference type="Proteomes" id="UP001242368"/>
    </source>
</evidence>
<comment type="caution">
    <text evidence="3">The sequence shown here is derived from an EMBL/GenBank/DDBJ whole genome shotgun (WGS) entry which is preliminary data.</text>
</comment>
<reference evidence="4" key="1">
    <citation type="journal article" date="2019" name="Int. J. Syst. Evol. Microbiol.">
        <title>The Global Catalogue of Microorganisms (GCM) 10K type strain sequencing project: providing services to taxonomists for standard genome sequencing and annotation.</title>
        <authorList>
            <consortium name="The Broad Institute Genomics Platform"/>
            <consortium name="The Broad Institute Genome Sequencing Center for Infectious Disease"/>
            <person name="Wu L."/>
            <person name="Ma J."/>
        </authorList>
    </citation>
    <scope>NUCLEOTIDE SEQUENCE [LARGE SCALE GENOMIC DNA]</scope>
    <source>
        <strain evidence="4">CECT 7184</strain>
    </source>
</reference>
<keyword evidence="2" id="KW-0732">Signal</keyword>
<dbReference type="Proteomes" id="UP001242368">
    <property type="component" value="Unassembled WGS sequence"/>
</dbReference>
<sequence>MKKLWTIALLAIGISAFAQEGKKEQSADQEQKVLERFKDLNLSKEQEQKVLQLYKNKKAERKAAIAKKDEAKPSKEEMMAKREKMNAELKNILNEEQYKKFEQNKKERSKMRTKK</sequence>
<dbReference type="RefSeq" id="WP_290363390.1">
    <property type="nucleotide sequence ID" value="NZ_JAUFQU010000001.1"/>
</dbReference>
<gene>
    <name evidence="3" type="ORF">QW060_09770</name>
</gene>
<name>A0ABT8CTU9_9FLAO</name>
<evidence type="ECO:0008006" key="5">
    <source>
        <dbReference type="Google" id="ProtNLM"/>
    </source>
</evidence>
<feature type="signal peptide" evidence="2">
    <location>
        <begin position="1"/>
        <end position="18"/>
    </location>
</feature>
<proteinExistence type="predicted"/>
<feature type="region of interest" description="Disordered" evidence="1">
    <location>
        <begin position="96"/>
        <end position="115"/>
    </location>
</feature>
<feature type="chain" id="PRO_5047256817" description="DUF4890 domain-containing protein" evidence="2">
    <location>
        <begin position="19"/>
        <end position="115"/>
    </location>
</feature>
<accession>A0ABT8CTU9</accession>
<evidence type="ECO:0000256" key="1">
    <source>
        <dbReference type="SAM" id="MobiDB-lite"/>
    </source>
</evidence>